<dbReference type="EMBL" id="JAGMWT010000005">
    <property type="protein sequence ID" value="KAH7128638.1"/>
    <property type="molecule type" value="Genomic_DNA"/>
</dbReference>
<dbReference type="PANTHER" id="PTHR34997">
    <property type="entry name" value="AM15"/>
    <property type="match status" value="1"/>
</dbReference>
<dbReference type="OrthoDB" id="2281372at2759"/>
<dbReference type="InterPro" id="IPR018392">
    <property type="entry name" value="LysM"/>
</dbReference>
<dbReference type="InterPro" id="IPR052210">
    <property type="entry name" value="LysM1-like"/>
</dbReference>
<feature type="region of interest" description="Disordered" evidence="4">
    <location>
        <begin position="104"/>
        <end position="137"/>
    </location>
</feature>
<feature type="signal peptide" evidence="5">
    <location>
        <begin position="1"/>
        <end position="23"/>
    </location>
</feature>
<dbReference type="SUPFAM" id="SSF54106">
    <property type="entry name" value="LysM domain"/>
    <property type="match status" value="3"/>
</dbReference>
<evidence type="ECO:0000259" key="6">
    <source>
        <dbReference type="PROSITE" id="PS51782"/>
    </source>
</evidence>
<dbReference type="GO" id="GO:0008061">
    <property type="term" value="F:chitin binding"/>
    <property type="evidence" value="ECO:0007669"/>
    <property type="project" value="UniProtKB-KW"/>
</dbReference>
<evidence type="ECO:0000313" key="8">
    <source>
        <dbReference type="Proteomes" id="UP000700596"/>
    </source>
</evidence>
<evidence type="ECO:0000256" key="2">
    <source>
        <dbReference type="ARBA" id="ARBA00022729"/>
    </source>
</evidence>
<keyword evidence="3" id="KW-0843">Virulence</keyword>
<evidence type="ECO:0000256" key="5">
    <source>
        <dbReference type="SAM" id="SignalP"/>
    </source>
</evidence>
<organism evidence="7 8">
    <name type="scientific">Dendryphion nanum</name>
    <dbReference type="NCBI Taxonomy" id="256645"/>
    <lineage>
        <taxon>Eukaryota</taxon>
        <taxon>Fungi</taxon>
        <taxon>Dikarya</taxon>
        <taxon>Ascomycota</taxon>
        <taxon>Pezizomycotina</taxon>
        <taxon>Dothideomycetes</taxon>
        <taxon>Pleosporomycetidae</taxon>
        <taxon>Pleosporales</taxon>
        <taxon>Torulaceae</taxon>
        <taxon>Dendryphion</taxon>
    </lineage>
</organism>
<keyword evidence="1" id="KW-0147">Chitin-binding</keyword>
<comment type="caution">
    <text evidence="7">The sequence shown here is derived from an EMBL/GenBank/DDBJ whole genome shotgun (WGS) entry which is preliminary data.</text>
</comment>
<keyword evidence="8" id="KW-1185">Reference proteome</keyword>
<keyword evidence="2 5" id="KW-0732">Signal</keyword>
<protein>
    <submittedName>
        <fullName evidence="7">LysM domain-containing protein</fullName>
    </submittedName>
</protein>
<evidence type="ECO:0000313" key="7">
    <source>
        <dbReference type="EMBL" id="KAH7128638.1"/>
    </source>
</evidence>
<evidence type="ECO:0000256" key="1">
    <source>
        <dbReference type="ARBA" id="ARBA00022669"/>
    </source>
</evidence>
<dbReference type="CDD" id="cd00118">
    <property type="entry name" value="LysM"/>
    <property type="match status" value="3"/>
</dbReference>
<feature type="compositionally biased region" description="Low complexity" evidence="4">
    <location>
        <begin position="119"/>
        <end position="130"/>
    </location>
</feature>
<reference evidence="7" key="1">
    <citation type="journal article" date="2021" name="Nat. Commun.">
        <title>Genetic determinants of endophytism in the Arabidopsis root mycobiome.</title>
        <authorList>
            <person name="Mesny F."/>
            <person name="Miyauchi S."/>
            <person name="Thiergart T."/>
            <person name="Pickel B."/>
            <person name="Atanasova L."/>
            <person name="Karlsson M."/>
            <person name="Huettel B."/>
            <person name="Barry K.W."/>
            <person name="Haridas S."/>
            <person name="Chen C."/>
            <person name="Bauer D."/>
            <person name="Andreopoulos W."/>
            <person name="Pangilinan J."/>
            <person name="LaButti K."/>
            <person name="Riley R."/>
            <person name="Lipzen A."/>
            <person name="Clum A."/>
            <person name="Drula E."/>
            <person name="Henrissat B."/>
            <person name="Kohler A."/>
            <person name="Grigoriev I.V."/>
            <person name="Martin F.M."/>
            <person name="Hacquard S."/>
        </authorList>
    </citation>
    <scope>NUCLEOTIDE SEQUENCE</scope>
    <source>
        <strain evidence="7">MPI-CAGE-CH-0243</strain>
    </source>
</reference>
<feature type="domain" description="LysM" evidence="6">
    <location>
        <begin position="230"/>
        <end position="276"/>
    </location>
</feature>
<dbReference type="SMART" id="SM00257">
    <property type="entry name" value="LysM"/>
    <property type="match status" value="3"/>
</dbReference>
<feature type="chain" id="PRO_5040211353" evidence="5">
    <location>
        <begin position="24"/>
        <end position="358"/>
    </location>
</feature>
<name>A0A9P9E060_9PLEO</name>
<evidence type="ECO:0000256" key="4">
    <source>
        <dbReference type="SAM" id="MobiDB-lite"/>
    </source>
</evidence>
<proteinExistence type="predicted"/>
<feature type="domain" description="LysM" evidence="6">
    <location>
        <begin position="148"/>
        <end position="194"/>
    </location>
</feature>
<dbReference type="Proteomes" id="UP000700596">
    <property type="component" value="Unassembled WGS sequence"/>
</dbReference>
<dbReference type="AlphaFoldDB" id="A0A9P9E060"/>
<dbReference type="Gene3D" id="3.10.350.10">
    <property type="entry name" value="LysM domain"/>
    <property type="match status" value="4"/>
</dbReference>
<sequence>MISSTLTLALLGGANLAIGAALGSRTVERRDVTPKLPYDDKTTKECTWWHDQETAVACNTILSENLITLEAFRRWNPSIGPNCSGLTVGKSYCVEAAFETAPSSTITAGPTSNPPTTTPKPSSTSTKPSNGIETPVPYQPSMVDNCDAFYFVKPDENCADIASKHGITLAQFQTWNPKAGTNCAGLWAETYACVSIIGHTPTTSAPTPTQTNGIQTPLPTQPNLVSNCDAFYFVKAEENCADIAKKNGITLAQFQTWNPKAGTNCAGLWAEAYACVSIIGHTPTPTQPGNGIATPTPIQSGMVGNCNKFHFVEKNQLCPAIQQKYGVTLANLFKWNPAIKADCTGMWAETYLCVGIKA</sequence>
<evidence type="ECO:0000256" key="3">
    <source>
        <dbReference type="ARBA" id="ARBA00023026"/>
    </source>
</evidence>
<dbReference type="PROSITE" id="PS51782">
    <property type="entry name" value="LYSM"/>
    <property type="match status" value="3"/>
</dbReference>
<accession>A0A9P9E060</accession>
<gene>
    <name evidence="7" type="ORF">B0J11DRAFT_525406</name>
</gene>
<feature type="domain" description="LysM" evidence="6">
    <location>
        <begin position="308"/>
        <end position="354"/>
    </location>
</feature>
<dbReference type="Pfam" id="PF01476">
    <property type="entry name" value="LysM"/>
    <property type="match status" value="2"/>
</dbReference>
<dbReference type="InterPro" id="IPR036779">
    <property type="entry name" value="LysM_dom_sf"/>
</dbReference>
<dbReference type="PANTHER" id="PTHR34997:SF2">
    <property type="entry name" value="LYSM DOMAIN-CONTAINING PROTEIN-RELATED"/>
    <property type="match status" value="1"/>
</dbReference>